<feature type="transmembrane region" description="Helical" evidence="7">
    <location>
        <begin position="255"/>
        <end position="275"/>
    </location>
</feature>
<feature type="transmembrane region" description="Helical" evidence="7">
    <location>
        <begin position="287"/>
        <end position="309"/>
    </location>
</feature>
<keyword evidence="9" id="KW-0012">Acyltransferase</keyword>
<feature type="transmembrane region" description="Helical" evidence="7">
    <location>
        <begin position="219"/>
        <end position="243"/>
    </location>
</feature>
<comment type="similarity">
    <text evidence="2">Belongs to the acyltransferase 3 family.</text>
</comment>
<feature type="transmembrane region" description="Helical" evidence="7">
    <location>
        <begin position="189"/>
        <end position="207"/>
    </location>
</feature>
<dbReference type="AlphaFoldDB" id="A0A9D2GI95"/>
<dbReference type="Pfam" id="PF01757">
    <property type="entry name" value="Acyl_transf_3"/>
    <property type="match status" value="1"/>
</dbReference>
<evidence type="ECO:0000259" key="8">
    <source>
        <dbReference type="Pfam" id="PF01757"/>
    </source>
</evidence>
<comment type="caution">
    <text evidence="9">The sequence shown here is derived from an EMBL/GenBank/DDBJ whole genome shotgun (WGS) entry which is preliminary data.</text>
</comment>
<evidence type="ECO:0000256" key="4">
    <source>
        <dbReference type="ARBA" id="ARBA00022692"/>
    </source>
</evidence>
<gene>
    <name evidence="9" type="ORF">IAA17_06295</name>
</gene>
<feature type="transmembrane region" description="Helical" evidence="7">
    <location>
        <begin position="155"/>
        <end position="177"/>
    </location>
</feature>
<feature type="domain" description="Acyltransferase 3" evidence="8">
    <location>
        <begin position="8"/>
        <end position="345"/>
    </location>
</feature>
<evidence type="ECO:0000313" key="10">
    <source>
        <dbReference type="Proteomes" id="UP000824101"/>
    </source>
</evidence>
<dbReference type="Proteomes" id="UP000824101">
    <property type="component" value="Unassembled WGS sequence"/>
</dbReference>
<proteinExistence type="inferred from homology"/>
<organism evidence="9 10">
    <name type="scientific">Candidatus Lachnoclostridium stercorigallinarum</name>
    <dbReference type="NCBI Taxonomy" id="2838634"/>
    <lineage>
        <taxon>Bacteria</taxon>
        <taxon>Bacillati</taxon>
        <taxon>Bacillota</taxon>
        <taxon>Clostridia</taxon>
        <taxon>Lachnospirales</taxon>
        <taxon>Lachnospiraceae</taxon>
    </lineage>
</organism>
<keyword evidence="5 7" id="KW-1133">Transmembrane helix</keyword>
<keyword evidence="3" id="KW-1003">Cell membrane</keyword>
<keyword evidence="6 7" id="KW-0472">Membrane</keyword>
<dbReference type="PANTHER" id="PTHR40074:SF2">
    <property type="entry name" value="O-ACETYLTRANSFERASE WECH"/>
    <property type="match status" value="1"/>
</dbReference>
<evidence type="ECO:0000256" key="2">
    <source>
        <dbReference type="ARBA" id="ARBA00007400"/>
    </source>
</evidence>
<sequence>MENQRHLDIELIRIIACFFVIFNHTGESGFFLFSLQSRGSVPFWIDLMISIFCKCSVPLFLAITGALLLDREESLSRLWKHRIARAGAILLFWSFFYYLVEVRLGGRSFRPGEFAGQLLYGDWNLSFWYLYAYIPLLMTLPLLRKFVKGLTNREFCYLFFLAFVFLSLLPALQYLVWQEDHGLNENFRIDWLCSSIFVYPCLGYFLYNRAESFWNGKRLALLWLANLAGMAAAGALTCWQASITGILDENHSQTFFNTFVIINCAAVFVTCRYGMARVRLPASAEGLIRSAGSCTLGIYLLHMLFLKRIGPFATLWDVLHSLTWLNDMAAAFLYCAAVFLTGWAVTLVLKRIPLLRRLV</sequence>
<evidence type="ECO:0000313" key="9">
    <source>
        <dbReference type="EMBL" id="HIZ79382.1"/>
    </source>
</evidence>
<protein>
    <submittedName>
        <fullName evidence="9">Acyltransferase family protein</fullName>
    </submittedName>
</protein>
<feature type="transmembrane region" description="Helical" evidence="7">
    <location>
        <begin position="47"/>
        <end position="70"/>
    </location>
</feature>
<evidence type="ECO:0000256" key="1">
    <source>
        <dbReference type="ARBA" id="ARBA00004651"/>
    </source>
</evidence>
<evidence type="ECO:0000256" key="7">
    <source>
        <dbReference type="SAM" id="Phobius"/>
    </source>
</evidence>
<keyword evidence="9" id="KW-0808">Transferase</keyword>
<evidence type="ECO:0000256" key="3">
    <source>
        <dbReference type="ARBA" id="ARBA00022475"/>
    </source>
</evidence>
<name>A0A9D2GI95_9FIRM</name>
<evidence type="ECO:0000256" key="6">
    <source>
        <dbReference type="ARBA" id="ARBA00023136"/>
    </source>
</evidence>
<reference evidence="9" key="2">
    <citation type="submission" date="2021-04" db="EMBL/GenBank/DDBJ databases">
        <authorList>
            <person name="Gilroy R."/>
        </authorList>
    </citation>
    <scope>NUCLEOTIDE SEQUENCE</scope>
    <source>
        <strain evidence="9">ChiBcec1-1093</strain>
    </source>
</reference>
<dbReference type="EMBL" id="DXBC01000097">
    <property type="protein sequence ID" value="HIZ79382.1"/>
    <property type="molecule type" value="Genomic_DNA"/>
</dbReference>
<keyword evidence="4 7" id="KW-0812">Transmembrane</keyword>
<reference evidence="9" key="1">
    <citation type="journal article" date="2021" name="PeerJ">
        <title>Extensive microbial diversity within the chicken gut microbiome revealed by metagenomics and culture.</title>
        <authorList>
            <person name="Gilroy R."/>
            <person name="Ravi A."/>
            <person name="Getino M."/>
            <person name="Pursley I."/>
            <person name="Horton D.L."/>
            <person name="Alikhan N.F."/>
            <person name="Baker D."/>
            <person name="Gharbi K."/>
            <person name="Hall N."/>
            <person name="Watson M."/>
            <person name="Adriaenssens E.M."/>
            <person name="Foster-Nyarko E."/>
            <person name="Jarju S."/>
            <person name="Secka A."/>
            <person name="Antonio M."/>
            <person name="Oren A."/>
            <person name="Chaudhuri R.R."/>
            <person name="La Ragione R."/>
            <person name="Hildebrand F."/>
            <person name="Pallen M.J."/>
        </authorList>
    </citation>
    <scope>NUCLEOTIDE SEQUENCE</scope>
    <source>
        <strain evidence="9">ChiBcec1-1093</strain>
    </source>
</reference>
<evidence type="ECO:0000256" key="5">
    <source>
        <dbReference type="ARBA" id="ARBA00022989"/>
    </source>
</evidence>
<dbReference type="GO" id="GO:0009246">
    <property type="term" value="P:enterobacterial common antigen biosynthetic process"/>
    <property type="evidence" value="ECO:0007669"/>
    <property type="project" value="TreeGrafter"/>
</dbReference>
<dbReference type="GO" id="GO:0005886">
    <property type="term" value="C:plasma membrane"/>
    <property type="evidence" value="ECO:0007669"/>
    <property type="project" value="UniProtKB-SubCell"/>
</dbReference>
<accession>A0A9D2GI95</accession>
<feature type="transmembrane region" description="Helical" evidence="7">
    <location>
        <begin position="82"/>
        <end position="100"/>
    </location>
</feature>
<comment type="subcellular location">
    <subcellularLocation>
        <location evidence="1">Cell membrane</location>
        <topology evidence="1">Multi-pass membrane protein</topology>
    </subcellularLocation>
</comment>
<feature type="transmembrane region" description="Helical" evidence="7">
    <location>
        <begin position="126"/>
        <end position="143"/>
    </location>
</feature>
<dbReference type="InterPro" id="IPR002656">
    <property type="entry name" value="Acyl_transf_3_dom"/>
</dbReference>
<feature type="transmembrane region" description="Helical" evidence="7">
    <location>
        <begin position="12"/>
        <end position="35"/>
    </location>
</feature>
<feature type="transmembrane region" description="Helical" evidence="7">
    <location>
        <begin position="329"/>
        <end position="349"/>
    </location>
</feature>
<dbReference type="GO" id="GO:0016413">
    <property type="term" value="F:O-acetyltransferase activity"/>
    <property type="evidence" value="ECO:0007669"/>
    <property type="project" value="TreeGrafter"/>
</dbReference>
<dbReference type="PANTHER" id="PTHR40074">
    <property type="entry name" value="O-ACETYLTRANSFERASE WECH"/>
    <property type="match status" value="1"/>
</dbReference>